<gene>
    <name evidence="2" type="ORF">FHW36_11582</name>
</gene>
<feature type="domain" description="DinB-like" evidence="1">
    <location>
        <begin position="43"/>
        <end position="147"/>
    </location>
</feature>
<dbReference type="EMBL" id="VIWO01000015">
    <property type="protein sequence ID" value="TWF32555.1"/>
    <property type="molecule type" value="Genomic_DNA"/>
</dbReference>
<name>A0A561P385_9BACT</name>
<dbReference type="AlphaFoldDB" id="A0A561P385"/>
<evidence type="ECO:0000313" key="3">
    <source>
        <dbReference type="Proteomes" id="UP000320811"/>
    </source>
</evidence>
<dbReference type="SUPFAM" id="SSF109854">
    <property type="entry name" value="DinB/YfiT-like putative metalloenzymes"/>
    <property type="match status" value="1"/>
</dbReference>
<dbReference type="RefSeq" id="WP_222429214.1">
    <property type="nucleotide sequence ID" value="NZ_VIWO01000015.1"/>
</dbReference>
<dbReference type="InterPro" id="IPR034660">
    <property type="entry name" value="DinB/YfiT-like"/>
</dbReference>
<dbReference type="Proteomes" id="UP000320811">
    <property type="component" value="Unassembled WGS sequence"/>
</dbReference>
<comment type="caution">
    <text evidence="2">The sequence shown here is derived from an EMBL/GenBank/DDBJ whole genome shotgun (WGS) entry which is preliminary data.</text>
</comment>
<sequence length="166" mass="19316">MLPSHRESLWKQFGGSIDMLVNAISAYPENLWYQEKKFFYISYHVAVFLDYYLTIPAAPLSAPLPFTLSDEIPADGIDDIVPDKIYSKEEILAWLQASRKKCHDLILHMTEIDFNQPWVEVDGNKVMPVFELFLYNMRHVQHHAAQLNMLLRKDTGDAPHWVRAAR</sequence>
<dbReference type="InterPro" id="IPR024775">
    <property type="entry name" value="DinB-like"/>
</dbReference>
<accession>A0A561P385</accession>
<dbReference type="Gene3D" id="1.20.120.450">
    <property type="entry name" value="dinb family like domain"/>
    <property type="match status" value="1"/>
</dbReference>
<organism evidence="2 3">
    <name type="scientific">Chitinophaga polysaccharea</name>
    <dbReference type="NCBI Taxonomy" id="1293035"/>
    <lineage>
        <taxon>Bacteria</taxon>
        <taxon>Pseudomonadati</taxon>
        <taxon>Bacteroidota</taxon>
        <taxon>Chitinophagia</taxon>
        <taxon>Chitinophagales</taxon>
        <taxon>Chitinophagaceae</taxon>
        <taxon>Chitinophaga</taxon>
    </lineage>
</organism>
<protein>
    <submittedName>
        <fullName evidence="2">DinB family protein</fullName>
    </submittedName>
</protein>
<reference evidence="2 3" key="1">
    <citation type="submission" date="2019-06" db="EMBL/GenBank/DDBJ databases">
        <title>Sorghum-associated microbial communities from plants grown in Nebraska, USA.</title>
        <authorList>
            <person name="Schachtman D."/>
        </authorList>
    </citation>
    <scope>NUCLEOTIDE SEQUENCE [LARGE SCALE GENOMIC DNA]</scope>
    <source>
        <strain evidence="2 3">1209</strain>
    </source>
</reference>
<evidence type="ECO:0000259" key="1">
    <source>
        <dbReference type="Pfam" id="PF12867"/>
    </source>
</evidence>
<keyword evidence="3" id="KW-1185">Reference proteome</keyword>
<dbReference type="Pfam" id="PF12867">
    <property type="entry name" value="DinB_2"/>
    <property type="match status" value="1"/>
</dbReference>
<proteinExistence type="predicted"/>
<evidence type="ECO:0000313" key="2">
    <source>
        <dbReference type="EMBL" id="TWF32555.1"/>
    </source>
</evidence>